<dbReference type="VEuPathDB" id="FungiDB:jhhlp_006904"/>
<protein>
    <recommendedName>
        <fullName evidence="1">3-hydroxyacyl-CoA dehydrogenase NAD binding domain-containing protein</fullName>
    </recommendedName>
</protein>
<dbReference type="OrthoDB" id="5958943at2759"/>
<dbReference type="Gene3D" id="3.40.50.720">
    <property type="entry name" value="NAD(P)-binding Rossmann-like Domain"/>
    <property type="match status" value="1"/>
</dbReference>
<dbReference type="SUPFAM" id="SSF51735">
    <property type="entry name" value="NAD(P)-binding Rossmann-fold domains"/>
    <property type="match status" value="1"/>
</dbReference>
<dbReference type="Pfam" id="PF02737">
    <property type="entry name" value="3HCDH_N"/>
    <property type="match status" value="1"/>
</dbReference>
<dbReference type="EMBL" id="NLAX01001033">
    <property type="protein sequence ID" value="PKS06828.1"/>
    <property type="molecule type" value="Genomic_DNA"/>
</dbReference>
<evidence type="ECO:0000313" key="2">
    <source>
        <dbReference type="EMBL" id="PKS06828.1"/>
    </source>
</evidence>
<proteinExistence type="predicted"/>
<dbReference type="AlphaFoldDB" id="A0A2N3N329"/>
<dbReference type="GO" id="GO:0070403">
    <property type="term" value="F:NAD+ binding"/>
    <property type="evidence" value="ECO:0007669"/>
    <property type="project" value="InterPro"/>
</dbReference>
<accession>A0A2N3N329</accession>
<comment type="caution">
    <text evidence="2">The sequence shown here is derived from an EMBL/GenBank/DDBJ whole genome shotgun (WGS) entry which is preliminary data.</text>
</comment>
<gene>
    <name evidence="2" type="ORF">jhhlp_006904</name>
</gene>
<evidence type="ECO:0000313" key="3">
    <source>
        <dbReference type="Proteomes" id="UP000233524"/>
    </source>
</evidence>
<sequence>MTLSATRDSVAIIGGGTQGRRLAYMWSSRGNDVHLVDAQASQLEGSHKAIEGFRSASSRRNPQWGKIVTHLPSGLAAALQSAWLVVEVLITLRLLVGQCASADFGSVFPNSSR</sequence>
<dbReference type="InterPro" id="IPR006176">
    <property type="entry name" value="3-OHacyl-CoA_DH_NAD-bd"/>
</dbReference>
<dbReference type="STRING" id="41688.A0A2N3N329"/>
<dbReference type="Proteomes" id="UP000233524">
    <property type="component" value="Unassembled WGS sequence"/>
</dbReference>
<feature type="domain" description="3-hydroxyacyl-CoA dehydrogenase NAD binding" evidence="1">
    <location>
        <begin position="9"/>
        <end position="53"/>
    </location>
</feature>
<dbReference type="GO" id="GO:0006631">
    <property type="term" value="P:fatty acid metabolic process"/>
    <property type="evidence" value="ECO:0007669"/>
    <property type="project" value="InterPro"/>
</dbReference>
<reference evidence="2 3" key="1">
    <citation type="journal article" date="2017" name="G3 (Bethesda)">
        <title>First Draft Genome Sequence of the Pathogenic Fungus Lomentospora prolificans (Formerly Scedosporium prolificans).</title>
        <authorList>
            <person name="Luo R."/>
            <person name="Zimin A."/>
            <person name="Workman R."/>
            <person name="Fan Y."/>
            <person name="Pertea G."/>
            <person name="Grossman N."/>
            <person name="Wear M.P."/>
            <person name="Jia B."/>
            <person name="Miller H."/>
            <person name="Casadevall A."/>
            <person name="Timp W."/>
            <person name="Zhang S.X."/>
            <person name="Salzberg S.L."/>
        </authorList>
    </citation>
    <scope>NUCLEOTIDE SEQUENCE [LARGE SCALE GENOMIC DNA]</scope>
    <source>
        <strain evidence="2 3">JHH-5317</strain>
    </source>
</reference>
<dbReference type="InParanoid" id="A0A2N3N329"/>
<dbReference type="InterPro" id="IPR036291">
    <property type="entry name" value="NAD(P)-bd_dom_sf"/>
</dbReference>
<organism evidence="2 3">
    <name type="scientific">Lomentospora prolificans</name>
    <dbReference type="NCBI Taxonomy" id="41688"/>
    <lineage>
        <taxon>Eukaryota</taxon>
        <taxon>Fungi</taxon>
        <taxon>Dikarya</taxon>
        <taxon>Ascomycota</taxon>
        <taxon>Pezizomycotina</taxon>
        <taxon>Sordariomycetes</taxon>
        <taxon>Hypocreomycetidae</taxon>
        <taxon>Microascales</taxon>
        <taxon>Microascaceae</taxon>
        <taxon>Lomentospora</taxon>
    </lineage>
</organism>
<keyword evidence="3" id="KW-1185">Reference proteome</keyword>
<evidence type="ECO:0000259" key="1">
    <source>
        <dbReference type="Pfam" id="PF02737"/>
    </source>
</evidence>
<name>A0A2N3N329_9PEZI</name>